<sequence length="181" mass="20641">QLYISRDITYTSSSTAKVMSYYLATASIARNIAILFKAVMPEYYEKYRKAFDAGVWFTDDPGPFIGRAIIYKLQGQLHRDRQDVGPSVCFPVGDYSGGEMLFPQLGSKFTYDPGSVFIFFSSNLYHKVNTFKPKVQTAEQAKVNITPGRIGSVFFFPKQSYKVLKDKPKDWARQTDYDSKN</sequence>
<protein>
    <submittedName>
        <fullName evidence="1">Uncharacterized protein</fullName>
    </submittedName>
</protein>
<evidence type="ECO:0000313" key="1">
    <source>
        <dbReference type="EMBL" id="KAF9470463.1"/>
    </source>
</evidence>
<dbReference type="AlphaFoldDB" id="A0A9P5YIF6"/>
<accession>A0A9P5YIF6</accession>
<gene>
    <name evidence="1" type="ORF">BDN70DRAFT_821347</name>
</gene>
<dbReference type="Gene3D" id="3.60.130.30">
    <property type="match status" value="1"/>
</dbReference>
<dbReference type="EMBL" id="MU155986">
    <property type="protein sequence ID" value="KAF9470463.1"/>
    <property type="molecule type" value="Genomic_DNA"/>
</dbReference>
<evidence type="ECO:0000313" key="2">
    <source>
        <dbReference type="Proteomes" id="UP000807469"/>
    </source>
</evidence>
<name>A0A9P5YIF6_9AGAR</name>
<reference evidence="1" key="1">
    <citation type="submission" date="2020-11" db="EMBL/GenBank/DDBJ databases">
        <authorList>
            <consortium name="DOE Joint Genome Institute"/>
            <person name="Ahrendt S."/>
            <person name="Riley R."/>
            <person name="Andreopoulos W."/>
            <person name="Labutti K."/>
            <person name="Pangilinan J."/>
            <person name="Ruiz-Duenas F.J."/>
            <person name="Barrasa J.M."/>
            <person name="Sanchez-Garcia M."/>
            <person name="Camarero S."/>
            <person name="Miyauchi S."/>
            <person name="Serrano A."/>
            <person name="Linde D."/>
            <person name="Babiker R."/>
            <person name="Drula E."/>
            <person name="Ayuso-Fernandez I."/>
            <person name="Pacheco R."/>
            <person name="Padilla G."/>
            <person name="Ferreira P."/>
            <person name="Barriuso J."/>
            <person name="Kellner H."/>
            <person name="Castanera R."/>
            <person name="Alfaro M."/>
            <person name="Ramirez L."/>
            <person name="Pisabarro A.G."/>
            <person name="Kuo A."/>
            <person name="Tritt A."/>
            <person name="Lipzen A."/>
            <person name="He G."/>
            <person name="Yan M."/>
            <person name="Ng V."/>
            <person name="Cullen D."/>
            <person name="Martin F."/>
            <person name="Rosso M.-N."/>
            <person name="Henrissat B."/>
            <person name="Hibbett D."/>
            <person name="Martinez A.T."/>
            <person name="Grigoriev I.V."/>
        </authorList>
    </citation>
    <scope>NUCLEOTIDE SEQUENCE</scope>
    <source>
        <strain evidence="1">CIRM-BRFM 674</strain>
    </source>
</reference>
<proteinExistence type="predicted"/>
<comment type="caution">
    <text evidence="1">The sequence shown here is derived from an EMBL/GenBank/DDBJ whole genome shotgun (WGS) entry which is preliminary data.</text>
</comment>
<keyword evidence="2" id="KW-1185">Reference proteome</keyword>
<feature type="non-terminal residue" evidence="1">
    <location>
        <position position="1"/>
    </location>
</feature>
<dbReference type="OrthoDB" id="2658103at2759"/>
<dbReference type="Proteomes" id="UP000807469">
    <property type="component" value="Unassembled WGS sequence"/>
</dbReference>
<organism evidence="1 2">
    <name type="scientific">Pholiota conissans</name>
    <dbReference type="NCBI Taxonomy" id="109636"/>
    <lineage>
        <taxon>Eukaryota</taxon>
        <taxon>Fungi</taxon>
        <taxon>Dikarya</taxon>
        <taxon>Basidiomycota</taxon>
        <taxon>Agaricomycotina</taxon>
        <taxon>Agaricomycetes</taxon>
        <taxon>Agaricomycetidae</taxon>
        <taxon>Agaricales</taxon>
        <taxon>Agaricineae</taxon>
        <taxon>Strophariaceae</taxon>
        <taxon>Pholiota</taxon>
    </lineage>
</organism>